<evidence type="ECO:0000256" key="2">
    <source>
        <dbReference type="SAM" id="MobiDB-lite"/>
    </source>
</evidence>
<comment type="caution">
    <text evidence="4">The sequence shown here is derived from an EMBL/GenBank/DDBJ whole genome shotgun (WGS) entry which is preliminary data.</text>
</comment>
<feature type="region of interest" description="Disordered" evidence="2">
    <location>
        <begin position="28"/>
        <end position="58"/>
    </location>
</feature>
<dbReference type="InterPro" id="IPR029050">
    <property type="entry name" value="Immunoprotect_excell_Ig-like"/>
</dbReference>
<evidence type="ECO:0008006" key="6">
    <source>
        <dbReference type="Google" id="ProtNLM"/>
    </source>
</evidence>
<sequence length="195" mass="20319">MNATIRALLSSGALVASLSACATATEAANALTTDTSSRPTATRGSDADGSAEPEVETRTSFEVGEAAEVGDWVVTVTKVTRLTPGQVKAWDSSNDRPRGQYVMARYAAQYVGPEHTADVSSELSWAFIGSDGQVHEPAPVRTAAHPVDAPSGVAPGGTVQRKVVFDVPVAAVEGGVVTVEGYDEQFNTLFAEFAF</sequence>
<organism evidence="4 5">
    <name type="scientific">Fodinibacter luteus</name>
    <dbReference type="NCBI Taxonomy" id="552064"/>
    <lineage>
        <taxon>Bacteria</taxon>
        <taxon>Bacillati</taxon>
        <taxon>Actinomycetota</taxon>
        <taxon>Actinomycetes</taxon>
        <taxon>Micrococcales</taxon>
        <taxon>Intrasporangiaceae</taxon>
        <taxon>Fodinibacter (ex Wang et al. 2009)</taxon>
    </lineage>
</organism>
<keyword evidence="5" id="KW-1185">Reference proteome</keyword>
<dbReference type="Proteomes" id="UP001500945">
    <property type="component" value="Unassembled WGS sequence"/>
</dbReference>
<evidence type="ECO:0000313" key="5">
    <source>
        <dbReference type="Proteomes" id="UP001500945"/>
    </source>
</evidence>
<evidence type="ECO:0000313" key="4">
    <source>
        <dbReference type="EMBL" id="GAA4413274.1"/>
    </source>
</evidence>
<dbReference type="RefSeq" id="WP_345208583.1">
    <property type="nucleotide sequence ID" value="NZ_BAABGM010000026.1"/>
</dbReference>
<protein>
    <recommendedName>
        <fullName evidence="6">DUF4352 domain-containing protein</fullName>
    </recommendedName>
</protein>
<name>A0ABP8KS91_9MICO</name>
<feature type="signal peptide" evidence="3">
    <location>
        <begin position="1"/>
        <end position="22"/>
    </location>
</feature>
<accession>A0ABP8KS91</accession>
<gene>
    <name evidence="4" type="ORF">GCM10023168_36000</name>
</gene>
<reference evidence="5" key="1">
    <citation type="journal article" date="2019" name="Int. J. Syst. Evol. Microbiol.">
        <title>The Global Catalogue of Microorganisms (GCM) 10K type strain sequencing project: providing services to taxonomists for standard genome sequencing and annotation.</title>
        <authorList>
            <consortium name="The Broad Institute Genomics Platform"/>
            <consortium name="The Broad Institute Genome Sequencing Center for Infectious Disease"/>
            <person name="Wu L."/>
            <person name="Ma J."/>
        </authorList>
    </citation>
    <scope>NUCLEOTIDE SEQUENCE [LARGE SCALE GENOMIC DNA]</scope>
    <source>
        <strain evidence="5">JCM 17809</strain>
    </source>
</reference>
<dbReference type="PROSITE" id="PS51257">
    <property type="entry name" value="PROKAR_LIPOPROTEIN"/>
    <property type="match status" value="1"/>
</dbReference>
<dbReference type="Gene3D" id="2.60.40.1240">
    <property type="match status" value="1"/>
</dbReference>
<feature type="chain" id="PRO_5045510178" description="DUF4352 domain-containing protein" evidence="3">
    <location>
        <begin position="23"/>
        <end position="195"/>
    </location>
</feature>
<evidence type="ECO:0000256" key="3">
    <source>
        <dbReference type="SAM" id="SignalP"/>
    </source>
</evidence>
<evidence type="ECO:0000256" key="1">
    <source>
        <dbReference type="ARBA" id="ARBA00022729"/>
    </source>
</evidence>
<dbReference type="EMBL" id="BAABGM010000026">
    <property type="protein sequence ID" value="GAA4413274.1"/>
    <property type="molecule type" value="Genomic_DNA"/>
</dbReference>
<proteinExistence type="predicted"/>
<keyword evidence="1 3" id="KW-0732">Signal</keyword>